<proteinExistence type="inferred from homology"/>
<evidence type="ECO:0000256" key="1">
    <source>
        <dbReference type="ARBA" id="ARBA00003944"/>
    </source>
</evidence>
<feature type="region of interest" description="Disordered" evidence="4">
    <location>
        <begin position="151"/>
        <end position="171"/>
    </location>
</feature>
<keyword evidence="3" id="KW-1005">Bacterial flagellum biogenesis</keyword>
<evidence type="ECO:0000313" key="7">
    <source>
        <dbReference type="Proteomes" id="UP000037939"/>
    </source>
</evidence>
<dbReference type="PANTHER" id="PTHR37533">
    <property type="entry name" value="FLAGELLAR HOOK-LENGTH CONTROL PROTEIN"/>
    <property type="match status" value="1"/>
</dbReference>
<comment type="caution">
    <text evidence="6">The sequence shown here is derived from an EMBL/GenBank/DDBJ whole genome shotgun (WGS) entry which is preliminary data.</text>
</comment>
<evidence type="ECO:0000259" key="5">
    <source>
        <dbReference type="Pfam" id="PF02120"/>
    </source>
</evidence>
<feature type="compositionally biased region" description="Polar residues" evidence="4">
    <location>
        <begin position="352"/>
        <end position="362"/>
    </location>
</feature>
<feature type="compositionally biased region" description="Low complexity" evidence="4">
    <location>
        <begin position="1"/>
        <end position="35"/>
    </location>
</feature>
<accession>A0A0N1JRU0</accession>
<comment type="function">
    <text evidence="1">Controls the length of the flagellar hook.</text>
</comment>
<feature type="compositionally biased region" description="Low complexity" evidence="4">
    <location>
        <begin position="340"/>
        <end position="351"/>
    </location>
</feature>
<dbReference type="GO" id="GO:0009424">
    <property type="term" value="C:bacterial-type flagellum hook"/>
    <property type="evidence" value="ECO:0007669"/>
    <property type="project" value="InterPro"/>
</dbReference>
<dbReference type="AlphaFoldDB" id="A0A0N1JRU0"/>
<dbReference type="Pfam" id="PF02120">
    <property type="entry name" value="Flg_hook"/>
    <property type="match status" value="1"/>
</dbReference>
<gene>
    <name evidence="6" type="primary">fliK</name>
    <name evidence="6" type="ORF">WG78_17870</name>
</gene>
<dbReference type="Proteomes" id="UP000037939">
    <property type="component" value="Unassembled WGS sequence"/>
</dbReference>
<comment type="similarity">
    <text evidence="2">Belongs to the FliK family.</text>
</comment>
<dbReference type="STRING" id="857265.WG78_17870"/>
<evidence type="ECO:0000256" key="3">
    <source>
        <dbReference type="ARBA" id="ARBA00022795"/>
    </source>
</evidence>
<dbReference type="CDD" id="cd17470">
    <property type="entry name" value="T3SS_Flik_C"/>
    <property type="match status" value="1"/>
</dbReference>
<dbReference type="RefSeq" id="WP_053939164.1">
    <property type="nucleotide sequence ID" value="NZ_LAQT01000030.1"/>
</dbReference>
<keyword evidence="6" id="KW-0969">Cilium</keyword>
<dbReference type="InterPro" id="IPR052563">
    <property type="entry name" value="FliK"/>
</dbReference>
<keyword evidence="7" id="KW-1185">Reference proteome</keyword>
<feature type="region of interest" description="Disordered" evidence="4">
    <location>
        <begin position="1"/>
        <end position="89"/>
    </location>
</feature>
<dbReference type="InterPro" id="IPR021136">
    <property type="entry name" value="Flagellar_hook_control-like_C"/>
</dbReference>
<dbReference type="PRINTS" id="PR01007">
    <property type="entry name" value="FLGHOOKFLIK"/>
</dbReference>
<organism evidence="6 7">
    <name type="scientific">Amantichitinum ursilacus</name>
    <dbReference type="NCBI Taxonomy" id="857265"/>
    <lineage>
        <taxon>Bacteria</taxon>
        <taxon>Pseudomonadati</taxon>
        <taxon>Pseudomonadota</taxon>
        <taxon>Betaproteobacteria</taxon>
        <taxon>Neisseriales</taxon>
        <taxon>Chitinibacteraceae</taxon>
        <taxon>Amantichitinum</taxon>
    </lineage>
</organism>
<dbReference type="InterPro" id="IPR001635">
    <property type="entry name" value="Flag_hook_Flik"/>
</dbReference>
<reference evidence="6 7" key="1">
    <citation type="submission" date="2015-07" db="EMBL/GenBank/DDBJ databases">
        <title>Draft genome sequence of the Amantichitinum ursilacus IGB-41, a new chitin-degrading bacterium.</title>
        <authorList>
            <person name="Kirstahler P."/>
            <person name="Guenther M."/>
            <person name="Grumaz C."/>
            <person name="Rupp S."/>
            <person name="Zibek S."/>
            <person name="Sohn K."/>
        </authorList>
    </citation>
    <scope>NUCLEOTIDE SEQUENCE [LARGE SCALE GENOMIC DNA]</scope>
    <source>
        <strain evidence="6 7">IGB-41</strain>
    </source>
</reference>
<name>A0A0N1JRU0_9NEIS</name>
<evidence type="ECO:0000256" key="2">
    <source>
        <dbReference type="ARBA" id="ARBA00009149"/>
    </source>
</evidence>
<feature type="compositionally biased region" description="Basic and acidic residues" evidence="4">
    <location>
        <begin position="152"/>
        <end position="167"/>
    </location>
</feature>
<feature type="domain" description="Flagellar hook-length control protein-like C-terminal" evidence="5">
    <location>
        <begin position="259"/>
        <end position="341"/>
    </location>
</feature>
<protein>
    <submittedName>
        <fullName evidence="6">Flagellar hook-length control protein</fullName>
    </submittedName>
</protein>
<dbReference type="InterPro" id="IPR038610">
    <property type="entry name" value="FliK-like_C_sf"/>
</dbReference>
<dbReference type="EMBL" id="LAQT01000030">
    <property type="protein sequence ID" value="KPC50264.1"/>
    <property type="molecule type" value="Genomic_DNA"/>
</dbReference>
<dbReference type="OrthoDB" id="8614100at2"/>
<evidence type="ECO:0000256" key="4">
    <source>
        <dbReference type="SAM" id="MobiDB-lite"/>
    </source>
</evidence>
<dbReference type="PANTHER" id="PTHR37533:SF2">
    <property type="entry name" value="FLAGELLAR HOOK-LENGTH CONTROL PROTEIN"/>
    <property type="match status" value="1"/>
</dbReference>
<keyword evidence="6" id="KW-0966">Cell projection</keyword>
<sequence length="390" mass="39733">MAAANAINTFAATPSPSSSSSSSKSGSSDQSFSASLADAKQIVHMQHAQQQSNAQDSNKQNASSDDGKAAATSSGPINDASKDAGGAADTAQTVAPWLALLQAQLAQQAAPQDPTADTSASAQQITDVLDASKTGSSSATSAKTLSALLASQKDDTAKADPKEKASDLLKALQADSGKQAAKADDLAADGKDLPLTLGVTDKDGDAAQGEDQANASALSALTGGTSARAHAATAAQATPTTRTVAEPVGSDKWGAAVAQQVSIMVGKQEQHMEMQLNPPNLGPMEVKLSMAQDQASVIFTSQHANVREALAAATPRLTALLADQGITLTNVQVASDSLNQQAQQQAQQQQQSGSQRRNSGVFGNSDDTTTVTRLTDVKIPVARSGLNLFV</sequence>
<feature type="region of interest" description="Disordered" evidence="4">
    <location>
        <begin position="340"/>
        <end position="368"/>
    </location>
</feature>
<dbReference type="GO" id="GO:0044780">
    <property type="term" value="P:bacterial-type flagellum assembly"/>
    <property type="evidence" value="ECO:0007669"/>
    <property type="project" value="InterPro"/>
</dbReference>
<evidence type="ECO:0000313" key="6">
    <source>
        <dbReference type="EMBL" id="KPC50264.1"/>
    </source>
</evidence>
<dbReference type="Gene3D" id="3.30.750.140">
    <property type="match status" value="1"/>
</dbReference>
<feature type="compositionally biased region" description="Polar residues" evidence="4">
    <location>
        <begin position="47"/>
        <end position="64"/>
    </location>
</feature>
<keyword evidence="6" id="KW-0282">Flagellum</keyword>